<keyword evidence="4 5" id="KW-1015">Disulfide bond</keyword>
<dbReference type="InterPro" id="IPR000742">
    <property type="entry name" value="EGF"/>
</dbReference>
<evidence type="ECO:0000256" key="4">
    <source>
        <dbReference type="ARBA" id="ARBA00023157"/>
    </source>
</evidence>
<evidence type="ECO:0000256" key="1">
    <source>
        <dbReference type="ARBA" id="ARBA00022536"/>
    </source>
</evidence>
<keyword evidence="2" id="KW-0732">Signal</keyword>
<feature type="disulfide bond" evidence="5">
    <location>
        <begin position="41"/>
        <end position="50"/>
    </location>
</feature>
<comment type="caution">
    <text evidence="5">Lacks conserved residue(s) required for the propagation of feature annotation.</text>
</comment>
<evidence type="ECO:0000313" key="8">
    <source>
        <dbReference type="EMBL" id="CAF4598946.1"/>
    </source>
</evidence>
<feature type="transmembrane region" description="Helical" evidence="6">
    <location>
        <begin position="106"/>
        <end position="131"/>
    </location>
</feature>
<dbReference type="GO" id="GO:0032991">
    <property type="term" value="C:protein-containing complex"/>
    <property type="evidence" value="ECO:0007669"/>
    <property type="project" value="TreeGrafter"/>
</dbReference>
<evidence type="ECO:0000256" key="5">
    <source>
        <dbReference type="PROSITE-ProRule" id="PRU00076"/>
    </source>
</evidence>
<feature type="domain" description="EGF-like" evidence="7">
    <location>
        <begin position="53"/>
        <end position="90"/>
    </location>
</feature>
<dbReference type="PANTHER" id="PTHR24049:SF22">
    <property type="entry name" value="DROSOPHILA CRUMBS HOMOLOG"/>
    <property type="match status" value="1"/>
</dbReference>
<keyword evidence="6" id="KW-0472">Membrane</keyword>
<dbReference type="Gene3D" id="2.10.25.10">
    <property type="entry name" value="Laminin"/>
    <property type="match status" value="2"/>
</dbReference>
<protein>
    <recommendedName>
        <fullName evidence="7">EGF-like domain-containing protein</fullName>
    </recommendedName>
</protein>
<dbReference type="SUPFAM" id="SSF57196">
    <property type="entry name" value="EGF/Laminin"/>
    <property type="match status" value="2"/>
</dbReference>
<evidence type="ECO:0000256" key="3">
    <source>
        <dbReference type="ARBA" id="ARBA00022737"/>
    </source>
</evidence>
<evidence type="ECO:0000259" key="7">
    <source>
        <dbReference type="PROSITE" id="PS50026"/>
    </source>
</evidence>
<dbReference type="PROSITE" id="PS50026">
    <property type="entry name" value="EGF_3"/>
    <property type="match status" value="2"/>
</dbReference>
<keyword evidence="6" id="KW-0812">Transmembrane</keyword>
<evidence type="ECO:0000256" key="2">
    <source>
        <dbReference type="ARBA" id="ARBA00022729"/>
    </source>
</evidence>
<feature type="non-terminal residue" evidence="8">
    <location>
        <position position="1"/>
    </location>
</feature>
<gene>
    <name evidence="8" type="ORF">SRO942_LOCUS48794</name>
</gene>
<dbReference type="OrthoDB" id="430340at2759"/>
<dbReference type="Pfam" id="PF00008">
    <property type="entry name" value="EGF"/>
    <property type="match status" value="1"/>
</dbReference>
<dbReference type="SMART" id="SM00181">
    <property type="entry name" value="EGF"/>
    <property type="match status" value="2"/>
</dbReference>
<keyword evidence="3" id="KW-0677">Repeat</keyword>
<comment type="caution">
    <text evidence="8">The sequence shown here is derived from an EMBL/GenBank/DDBJ whole genome shotgun (WGS) entry which is preliminary data.</text>
</comment>
<evidence type="ECO:0000256" key="6">
    <source>
        <dbReference type="SAM" id="Phobius"/>
    </source>
</evidence>
<evidence type="ECO:0000313" key="9">
    <source>
        <dbReference type="Proteomes" id="UP000681722"/>
    </source>
</evidence>
<proteinExistence type="predicted"/>
<dbReference type="AlphaFoldDB" id="A0A8S2Z5R8"/>
<dbReference type="Proteomes" id="UP000681722">
    <property type="component" value="Unassembled WGS sequence"/>
</dbReference>
<organism evidence="8 9">
    <name type="scientific">Didymodactylos carnosus</name>
    <dbReference type="NCBI Taxonomy" id="1234261"/>
    <lineage>
        <taxon>Eukaryota</taxon>
        <taxon>Metazoa</taxon>
        <taxon>Spiralia</taxon>
        <taxon>Gnathifera</taxon>
        <taxon>Rotifera</taxon>
        <taxon>Eurotatoria</taxon>
        <taxon>Bdelloidea</taxon>
        <taxon>Philodinida</taxon>
        <taxon>Philodinidae</taxon>
        <taxon>Didymodactylos</taxon>
    </lineage>
</organism>
<accession>A0A8S2Z5R8</accession>
<dbReference type="GO" id="GO:0005886">
    <property type="term" value="C:plasma membrane"/>
    <property type="evidence" value="ECO:0007669"/>
    <property type="project" value="TreeGrafter"/>
</dbReference>
<dbReference type="GO" id="GO:0045197">
    <property type="term" value="P:establishment or maintenance of epithelial cell apical/basal polarity"/>
    <property type="evidence" value="ECO:0007669"/>
    <property type="project" value="TreeGrafter"/>
</dbReference>
<feature type="domain" description="EGF-like" evidence="7">
    <location>
        <begin position="14"/>
        <end position="51"/>
    </location>
</feature>
<dbReference type="EMBL" id="CAJOBC010127035">
    <property type="protein sequence ID" value="CAF4598946.1"/>
    <property type="molecule type" value="Genomic_DNA"/>
</dbReference>
<keyword evidence="1 5" id="KW-0245">EGF-like domain</keyword>
<dbReference type="GO" id="GO:0007157">
    <property type="term" value="P:heterophilic cell-cell adhesion via plasma membrane cell adhesion molecules"/>
    <property type="evidence" value="ECO:0007669"/>
    <property type="project" value="TreeGrafter"/>
</dbReference>
<dbReference type="InterPro" id="IPR051022">
    <property type="entry name" value="Notch_Cell-Fate_Det"/>
</dbReference>
<dbReference type="PANTHER" id="PTHR24049">
    <property type="entry name" value="CRUMBS FAMILY MEMBER"/>
    <property type="match status" value="1"/>
</dbReference>
<reference evidence="8" key="1">
    <citation type="submission" date="2021-02" db="EMBL/GenBank/DDBJ databases">
        <authorList>
            <person name="Nowell W R."/>
        </authorList>
    </citation>
    <scope>NUCLEOTIDE SEQUENCE</scope>
</reference>
<keyword evidence="6" id="KW-1133">Transmembrane helix</keyword>
<name>A0A8S2Z5R8_9BILA</name>
<sequence length="180" mass="20324">SCTTGFSGINCEFDYRVCKPTTCLNNGQCSESSNTTFSCTCADDYTSTHCELQVDTCANITCENNGVCRNSYKNWSCECLNNDYSGVYCQFKSSSLKQKEFMSKSFAAVAIGSIGTVLGFILIMDILKYVFKIDPVQATRLRTHAASLRRKEKRYEERPQKKKFKIGEPKPIAIRLRYVT</sequence>